<feature type="region of interest" description="Disordered" evidence="1">
    <location>
        <begin position="1"/>
        <end position="76"/>
    </location>
</feature>
<feature type="region of interest" description="Disordered" evidence="1">
    <location>
        <begin position="123"/>
        <end position="147"/>
    </location>
</feature>
<gene>
    <name evidence="2" type="ORF">OTU49_010502</name>
</gene>
<protein>
    <submittedName>
        <fullName evidence="2">Uncharacterized protein</fullName>
    </submittedName>
</protein>
<name>A0AAW0WI57_CHEQU</name>
<feature type="non-terminal residue" evidence="2">
    <location>
        <position position="1"/>
    </location>
</feature>
<evidence type="ECO:0000313" key="3">
    <source>
        <dbReference type="Proteomes" id="UP001445076"/>
    </source>
</evidence>
<feature type="compositionally biased region" description="Acidic residues" evidence="1">
    <location>
        <begin position="129"/>
        <end position="142"/>
    </location>
</feature>
<keyword evidence="3" id="KW-1185">Reference proteome</keyword>
<sequence>LSDKYSVEDEDDISEEQALFLDESDDLRQEDDVGDLNWLQEEDDGLLLSAGDSEWGRSQEEDDEDPRESYLGDEYEESSSELSLWWNSEDNDEDWWSSEVDGEGEWNKDRELLEELSNTELSGWSVLSGDDDEDWWSSEVDGEGERNKDRELLEELSNTELSGWSVLSGDDDEEWGSQEAEEVVVLLPDDSPGEDGEKSISVDDGRVIEVLQEKDDDLGSQEVEVIVLLPDYSPEDEEESINVDEGRVTEILQKDDDLGSQEVEVIVLLPEESPGDVVDEDKSPEVDESLLDLLKEK</sequence>
<organism evidence="2 3">
    <name type="scientific">Cherax quadricarinatus</name>
    <name type="common">Australian red claw crayfish</name>
    <dbReference type="NCBI Taxonomy" id="27406"/>
    <lineage>
        <taxon>Eukaryota</taxon>
        <taxon>Metazoa</taxon>
        <taxon>Ecdysozoa</taxon>
        <taxon>Arthropoda</taxon>
        <taxon>Crustacea</taxon>
        <taxon>Multicrustacea</taxon>
        <taxon>Malacostraca</taxon>
        <taxon>Eumalacostraca</taxon>
        <taxon>Eucarida</taxon>
        <taxon>Decapoda</taxon>
        <taxon>Pleocyemata</taxon>
        <taxon>Astacidea</taxon>
        <taxon>Parastacoidea</taxon>
        <taxon>Parastacidae</taxon>
        <taxon>Cherax</taxon>
    </lineage>
</organism>
<feature type="compositionally biased region" description="Acidic residues" evidence="1">
    <location>
        <begin position="32"/>
        <end position="45"/>
    </location>
</feature>
<dbReference type="EMBL" id="JARKIK010000081">
    <property type="protein sequence ID" value="KAK8725834.1"/>
    <property type="molecule type" value="Genomic_DNA"/>
</dbReference>
<accession>A0AAW0WI57</accession>
<evidence type="ECO:0000313" key="2">
    <source>
        <dbReference type="EMBL" id="KAK8725834.1"/>
    </source>
</evidence>
<feature type="region of interest" description="Disordered" evidence="1">
    <location>
        <begin position="270"/>
        <end position="297"/>
    </location>
</feature>
<feature type="compositionally biased region" description="Acidic residues" evidence="1">
    <location>
        <begin position="60"/>
        <end position="76"/>
    </location>
</feature>
<reference evidence="2 3" key="1">
    <citation type="journal article" date="2024" name="BMC Genomics">
        <title>Genome assembly of redclaw crayfish (Cherax quadricarinatus) provides insights into its immune adaptation and hypoxia tolerance.</title>
        <authorList>
            <person name="Liu Z."/>
            <person name="Zheng J."/>
            <person name="Li H."/>
            <person name="Fang K."/>
            <person name="Wang S."/>
            <person name="He J."/>
            <person name="Zhou D."/>
            <person name="Weng S."/>
            <person name="Chi M."/>
            <person name="Gu Z."/>
            <person name="He J."/>
            <person name="Li F."/>
            <person name="Wang M."/>
        </authorList>
    </citation>
    <scope>NUCLEOTIDE SEQUENCE [LARGE SCALE GENOMIC DNA]</scope>
    <source>
        <strain evidence="2">ZL_2023a</strain>
    </source>
</reference>
<comment type="caution">
    <text evidence="2">The sequence shown here is derived from an EMBL/GenBank/DDBJ whole genome shotgun (WGS) entry which is preliminary data.</text>
</comment>
<evidence type="ECO:0000256" key="1">
    <source>
        <dbReference type="SAM" id="MobiDB-lite"/>
    </source>
</evidence>
<dbReference type="Proteomes" id="UP001445076">
    <property type="component" value="Unassembled WGS sequence"/>
</dbReference>
<dbReference type="AlphaFoldDB" id="A0AAW0WI57"/>
<proteinExistence type="predicted"/>